<gene>
    <name evidence="2" type="ORF">QT716_08400</name>
</gene>
<reference evidence="2 3" key="1">
    <citation type="submission" date="2023-06" db="EMBL/GenBank/DDBJ databases">
        <title>Sporosarcina sp. nov., isolated from Korean traditional fermented seafood 'Jeotgal'.</title>
        <authorList>
            <person name="Yang A.-I."/>
            <person name="Shin N.-R."/>
        </authorList>
    </citation>
    <scope>NUCLEOTIDE SEQUENCE [LARGE SCALE GENOMIC DNA]</scope>
    <source>
        <strain evidence="2 3">KCTC3840</strain>
    </source>
</reference>
<protein>
    <submittedName>
        <fullName evidence="2">Uncharacterized protein</fullName>
    </submittedName>
</protein>
<sequence length="56" mass="6141">MKGKTIAIAMVVVTIVTVAAIYFLVMATFKHDQPDENTLMESPSVIELAESTERSL</sequence>
<evidence type="ECO:0000256" key="1">
    <source>
        <dbReference type="SAM" id="Phobius"/>
    </source>
</evidence>
<dbReference type="RefSeq" id="WP_317935615.1">
    <property type="nucleotide sequence ID" value="NZ_JAUBDH010000004.1"/>
</dbReference>
<feature type="transmembrane region" description="Helical" evidence="1">
    <location>
        <begin position="6"/>
        <end position="25"/>
    </location>
</feature>
<accession>A0ABU4FZC6</accession>
<dbReference type="EMBL" id="JAUBDH010000004">
    <property type="protein sequence ID" value="MDW0110076.1"/>
    <property type="molecule type" value="Genomic_DNA"/>
</dbReference>
<proteinExistence type="predicted"/>
<keyword evidence="1" id="KW-1133">Transmembrane helix</keyword>
<keyword evidence="1" id="KW-0812">Transmembrane</keyword>
<name>A0ABU4FZC6_9BACL</name>
<organism evidence="2 3">
    <name type="scientific">Sporosarcina aquimarina</name>
    <dbReference type="NCBI Taxonomy" id="114975"/>
    <lineage>
        <taxon>Bacteria</taxon>
        <taxon>Bacillati</taxon>
        <taxon>Bacillota</taxon>
        <taxon>Bacilli</taxon>
        <taxon>Bacillales</taxon>
        <taxon>Caryophanaceae</taxon>
        <taxon>Sporosarcina</taxon>
    </lineage>
</organism>
<evidence type="ECO:0000313" key="3">
    <source>
        <dbReference type="Proteomes" id="UP001280629"/>
    </source>
</evidence>
<comment type="caution">
    <text evidence="2">The sequence shown here is derived from an EMBL/GenBank/DDBJ whole genome shotgun (WGS) entry which is preliminary data.</text>
</comment>
<dbReference type="Proteomes" id="UP001280629">
    <property type="component" value="Unassembled WGS sequence"/>
</dbReference>
<keyword evidence="3" id="KW-1185">Reference proteome</keyword>
<evidence type="ECO:0000313" key="2">
    <source>
        <dbReference type="EMBL" id="MDW0110076.1"/>
    </source>
</evidence>
<keyword evidence="1" id="KW-0472">Membrane</keyword>